<dbReference type="AlphaFoldDB" id="A0A0F8WKM3"/>
<dbReference type="EMBL" id="LAZR01064587">
    <property type="protein sequence ID" value="KKK57238.1"/>
    <property type="molecule type" value="Genomic_DNA"/>
</dbReference>
<sequence>MVDELDRKILNMLIADGRQSNRIMVKKLGE</sequence>
<dbReference type="Pfam" id="PF13404">
    <property type="entry name" value="HTH_AsnC-type"/>
    <property type="match status" value="1"/>
</dbReference>
<name>A0A0F8WKM3_9ZZZZ</name>
<protein>
    <recommendedName>
        <fullName evidence="1">HTH asnC-type domain-containing protein</fullName>
    </recommendedName>
</protein>
<proteinExistence type="predicted"/>
<dbReference type="Gene3D" id="1.10.10.10">
    <property type="entry name" value="Winged helix-like DNA-binding domain superfamily/Winged helix DNA-binding domain"/>
    <property type="match status" value="1"/>
</dbReference>
<organism evidence="2">
    <name type="scientific">marine sediment metagenome</name>
    <dbReference type="NCBI Taxonomy" id="412755"/>
    <lineage>
        <taxon>unclassified sequences</taxon>
        <taxon>metagenomes</taxon>
        <taxon>ecological metagenomes</taxon>
    </lineage>
</organism>
<dbReference type="GO" id="GO:0043565">
    <property type="term" value="F:sequence-specific DNA binding"/>
    <property type="evidence" value="ECO:0007669"/>
    <property type="project" value="InterPro"/>
</dbReference>
<feature type="domain" description="HTH asnC-type" evidence="1">
    <location>
        <begin position="3"/>
        <end position="28"/>
    </location>
</feature>
<dbReference type="InterPro" id="IPR000485">
    <property type="entry name" value="AsnC-type_HTH_dom"/>
</dbReference>
<evidence type="ECO:0000313" key="2">
    <source>
        <dbReference type="EMBL" id="KKK57238.1"/>
    </source>
</evidence>
<reference evidence="2" key="1">
    <citation type="journal article" date="2015" name="Nature">
        <title>Complex archaea that bridge the gap between prokaryotes and eukaryotes.</title>
        <authorList>
            <person name="Spang A."/>
            <person name="Saw J.H."/>
            <person name="Jorgensen S.L."/>
            <person name="Zaremba-Niedzwiedzka K."/>
            <person name="Martijn J."/>
            <person name="Lind A.E."/>
            <person name="van Eijk R."/>
            <person name="Schleper C."/>
            <person name="Guy L."/>
            <person name="Ettema T.J."/>
        </authorList>
    </citation>
    <scope>NUCLEOTIDE SEQUENCE</scope>
</reference>
<feature type="non-terminal residue" evidence="2">
    <location>
        <position position="30"/>
    </location>
</feature>
<gene>
    <name evidence="2" type="ORF">LCGC14_3056490</name>
</gene>
<comment type="caution">
    <text evidence="2">The sequence shown here is derived from an EMBL/GenBank/DDBJ whole genome shotgun (WGS) entry which is preliminary data.</text>
</comment>
<dbReference type="InterPro" id="IPR036388">
    <property type="entry name" value="WH-like_DNA-bd_sf"/>
</dbReference>
<evidence type="ECO:0000259" key="1">
    <source>
        <dbReference type="Pfam" id="PF13404"/>
    </source>
</evidence>
<accession>A0A0F8WKM3</accession>